<dbReference type="Gene3D" id="3.30.565.10">
    <property type="entry name" value="Histidine kinase-like ATPase, C-terminal domain"/>
    <property type="match status" value="1"/>
</dbReference>
<reference evidence="5 6" key="1">
    <citation type="submission" date="2016-10" db="EMBL/GenBank/DDBJ databases">
        <authorList>
            <person name="de Groot N.N."/>
        </authorList>
    </citation>
    <scope>NUCLEOTIDE SEQUENCE [LARGE SCALE GENOMIC DNA]</scope>
    <source>
        <strain evidence="3 6">NLAE-zl-C500</strain>
        <strain evidence="4 5">NLAE-zl-C57</strain>
    </source>
</reference>
<protein>
    <submittedName>
        <fullName evidence="4">Histidine kinase</fullName>
    </submittedName>
</protein>
<dbReference type="GO" id="GO:0000155">
    <property type="term" value="F:phosphorelay sensor kinase activity"/>
    <property type="evidence" value="ECO:0007669"/>
    <property type="project" value="InterPro"/>
</dbReference>
<evidence type="ECO:0000313" key="3">
    <source>
        <dbReference type="EMBL" id="SDB79662.1"/>
    </source>
</evidence>
<evidence type="ECO:0000259" key="2">
    <source>
        <dbReference type="Pfam" id="PF06580"/>
    </source>
</evidence>
<feature type="domain" description="Signal transduction histidine kinase internal region" evidence="2">
    <location>
        <begin position="178"/>
        <end position="253"/>
    </location>
</feature>
<dbReference type="EMBL" id="FMYE01000101">
    <property type="protein sequence ID" value="SDB79662.1"/>
    <property type="molecule type" value="Genomic_DNA"/>
</dbReference>
<feature type="transmembrane region" description="Helical" evidence="1">
    <location>
        <begin position="30"/>
        <end position="49"/>
    </location>
</feature>
<sequence length="362" mass="42681">MYHWFNVGIMKDTWNVYDWGKNLVNDRFRLISNLLLLFIILFLGFQNVYGDFTREGFLYAYPVSILVFAFPIYLNIYWLVPRFLYKAKRKLWCYWISFLGVNLVSVLLGFIFLSPLYQRYGIRGFCIQDNHAVSFDSIAYGVLVLLLSAGGCTSFELFRRWVVSDKKILELEKATKQTELQQLKKQINPHFLFNMLNNANILVKDAPDEASQILEKLDNLLRYQLNDSTRREVLLTADIQFLTSFLELEKVRRDHFEYTIFQEGNMENICIPPLLFIPFVENAVKHNLDSDNLSYVHLYFSVHNKQLTFRCENSKPRVPVKREGGIGLANVKRRLDLLYESRYTLQIEDKETTYNVNLHLNL</sequence>
<keyword evidence="4" id="KW-0418">Kinase</keyword>
<gene>
    <name evidence="3" type="ORF">SAMN05192581_11017</name>
    <name evidence="4" type="ORF">SAMN05192582_104638</name>
</gene>
<dbReference type="Proteomes" id="UP000181870">
    <property type="component" value="Unassembled WGS sequence"/>
</dbReference>
<proteinExistence type="predicted"/>
<dbReference type="GO" id="GO:0016020">
    <property type="term" value="C:membrane"/>
    <property type="evidence" value="ECO:0007669"/>
    <property type="project" value="InterPro"/>
</dbReference>
<dbReference type="Pfam" id="PF06580">
    <property type="entry name" value="His_kinase"/>
    <property type="match status" value="1"/>
</dbReference>
<organism evidence="4 5">
    <name type="scientific">Bacteroides ovatus</name>
    <dbReference type="NCBI Taxonomy" id="28116"/>
    <lineage>
        <taxon>Bacteria</taxon>
        <taxon>Pseudomonadati</taxon>
        <taxon>Bacteroidota</taxon>
        <taxon>Bacteroidia</taxon>
        <taxon>Bacteroidales</taxon>
        <taxon>Bacteroidaceae</taxon>
        <taxon>Bacteroides</taxon>
    </lineage>
</organism>
<dbReference type="InterPro" id="IPR050640">
    <property type="entry name" value="Bact_2-comp_sensor_kinase"/>
</dbReference>
<evidence type="ECO:0000313" key="5">
    <source>
        <dbReference type="Proteomes" id="UP000181870"/>
    </source>
</evidence>
<accession>A0A1G8KPZ2</accession>
<feature type="transmembrane region" description="Helical" evidence="1">
    <location>
        <begin position="92"/>
        <end position="117"/>
    </location>
</feature>
<keyword evidence="1" id="KW-1133">Transmembrane helix</keyword>
<feature type="transmembrane region" description="Helical" evidence="1">
    <location>
        <begin position="137"/>
        <end position="158"/>
    </location>
</feature>
<dbReference type="PANTHER" id="PTHR34220">
    <property type="entry name" value="SENSOR HISTIDINE KINASE YPDA"/>
    <property type="match status" value="1"/>
</dbReference>
<name>A0A1G8KPZ2_BACOV</name>
<dbReference type="InterPro" id="IPR010559">
    <property type="entry name" value="Sig_transdc_His_kin_internal"/>
</dbReference>
<dbReference type="InterPro" id="IPR036890">
    <property type="entry name" value="HATPase_C_sf"/>
</dbReference>
<feature type="transmembrane region" description="Helical" evidence="1">
    <location>
        <begin position="61"/>
        <end position="80"/>
    </location>
</feature>
<dbReference type="PANTHER" id="PTHR34220:SF7">
    <property type="entry name" value="SENSOR HISTIDINE KINASE YPDA"/>
    <property type="match status" value="1"/>
</dbReference>
<keyword evidence="1" id="KW-0472">Membrane</keyword>
<dbReference type="Proteomes" id="UP000183670">
    <property type="component" value="Unassembled WGS sequence"/>
</dbReference>
<evidence type="ECO:0000313" key="6">
    <source>
        <dbReference type="Proteomes" id="UP000183670"/>
    </source>
</evidence>
<keyword evidence="1" id="KW-0812">Transmembrane</keyword>
<dbReference type="EMBL" id="FNDO01000046">
    <property type="protein sequence ID" value="SDI45498.1"/>
    <property type="molecule type" value="Genomic_DNA"/>
</dbReference>
<dbReference type="AlphaFoldDB" id="A0A1G8KPZ2"/>
<keyword evidence="4" id="KW-0808">Transferase</keyword>
<evidence type="ECO:0000256" key="1">
    <source>
        <dbReference type="SAM" id="Phobius"/>
    </source>
</evidence>
<evidence type="ECO:0000313" key="4">
    <source>
        <dbReference type="EMBL" id="SDI45498.1"/>
    </source>
</evidence>